<organism evidence="1 2">
    <name type="scientific">Faecousia intestinalis</name>
    <dbReference type="NCBI Taxonomy" id="3133167"/>
    <lineage>
        <taxon>Bacteria</taxon>
        <taxon>Bacillati</taxon>
        <taxon>Bacillota</taxon>
        <taxon>Clostridia</taxon>
        <taxon>Eubacteriales</taxon>
        <taxon>Oscillospiraceae</taxon>
        <taxon>Faecousia</taxon>
    </lineage>
</organism>
<comment type="caution">
    <text evidence="1">The sequence shown here is derived from an EMBL/GenBank/DDBJ whole genome shotgun (WGS) entry which is preliminary data.</text>
</comment>
<dbReference type="EMBL" id="JBBMFF010000267">
    <property type="protein sequence ID" value="MEQ2512234.1"/>
    <property type="molecule type" value="Genomic_DNA"/>
</dbReference>
<proteinExistence type="predicted"/>
<accession>A0ABV1GAR7</accession>
<dbReference type="NCBIfam" id="NF041770">
    <property type="entry name" value="CFI_box_CTERM"/>
    <property type="match status" value="1"/>
</dbReference>
<keyword evidence="2" id="KW-1185">Reference proteome</keyword>
<protein>
    <submittedName>
        <fullName evidence="1">CFI-box-CTERM domain-containing protein</fullName>
    </submittedName>
</protein>
<dbReference type="RefSeq" id="WP_349136919.1">
    <property type="nucleotide sequence ID" value="NZ_JBBMFF010000267.1"/>
</dbReference>
<dbReference type="InterPro" id="IPR049886">
    <property type="entry name" value="CFI_box_CTERM_dom"/>
</dbReference>
<dbReference type="Proteomes" id="UP001491552">
    <property type="component" value="Unassembled WGS sequence"/>
</dbReference>
<name>A0ABV1GAR7_9FIRM</name>
<gene>
    <name evidence="1" type="ORF">WMO66_13455</name>
</gene>
<evidence type="ECO:0000313" key="2">
    <source>
        <dbReference type="Proteomes" id="UP001491552"/>
    </source>
</evidence>
<evidence type="ECO:0000313" key="1">
    <source>
        <dbReference type="EMBL" id="MEQ2512234.1"/>
    </source>
</evidence>
<reference evidence="1 2" key="1">
    <citation type="submission" date="2024-03" db="EMBL/GenBank/DDBJ databases">
        <title>Human intestinal bacterial collection.</title>
        <authorList>
            <person name="Pauvert C."/>
            <person name="Hitch T.C.A."/>
            <person name="Clavel T."/>
        </authorList>
    </citation>
    <scope>NUCLEOTIDE SEQUENCE [LARGE SCALE GENOMIC DNA]</scope>
    <source>
        <strain evidence="1 2">CLA-AA-H192</strain>
    </source>
</reference>
<sequence length="343" mass="39392">MPLVNAKCTNCGGNLKIDSNKDTAICEFCGTVFVVEKAINNFYSTNHNTIRADVVNIYETKESHKHDDLYQAARRAKNINDFDAAKKFYKKILEKDPVSWEAYFFAEYCDLPHPAWAPYFQRIRRLVDQIPTALGLIYDNVSDKQDQLNAVSIIIECTLEYIDSYVDTMRRYYNCRDAKNSAGQKGDPELIRRLRDGFSNDCSAISYALSNISQNVQNIFGANSEIAKGVHITVDASMAHLDECKNLYLENEYHSGGCYIATCVYGSYNCPQVWTLRRFRDNTLSATWYGRLFIQVYYKVSPILVEWFGYSKWFKDVGQLLLNRIIAKLQKQGVESGPYQDEI</sequence>